<feature type="region of interest" description="Disordered" evidence="1">
    <location>
        <begin position="15"/>
        <end position="34"/>
    </location>
</feature>
<evidence type="ECO:0000256" key="1">
    <source>
        <dbReference type="SAM" id="MobiDB-lite"/>
    </source>
</evidence>
<dbReference type="Proteomes" id="UP001341245">
    <property type="component" value="Unassembled WGS sequence"/>
</dbReference>
<evidence type="ECO:0000313" key="3">
    <source>
        <dbReference type="Proteomes" id="UP001341245"/>
    </source>
</evidence>
<proteinExistence type="predicted"/>
<dbReference type="EMBL" id="JASGXD010000003">
    <property type="protein sequence ID" value="KAK6006701.1"/>
    <property type="molecule type" value="Genomic_DNA"/>
</dbReference>
<name>A0ABR0TRF3_AURPU</name>
<keyword evidence="3" id="KW-1185">Reference proteome</keyword>
<reference evidence="2 3" key="1">
    <citation type="submission" date="2023-11" db="EMBL/GenBank/DDBJ databases">
        <title>Draft genome sequence and annotation of the polyextremotolerant black yeast-like fungus Aureobasidium pullulans NRRL 62042.</title>
        <authorList>
            <person name="Dielentheis-Frenken M.R.E."/>
            <person name="Wibberg D."/>
            <person name="Blank L.M."/>
            <person name="Tiso T."/>
        </authorList>
    </citation>
    <scope>NUCLEOTIDE SEQUENCE [LARGE SCALE GENOMIC DNA]</scope>
    <source>
        <strain evidence="2 3">NRRL 62042</strain>
    </source>
</reference>
<accession>A0ABR0TRF3</accession>
<gene>
    <name evidence="2" type="ORF">QM012_005709</name>
</gene>
<sequence length="376" mass="41877">MDTLWKIVCKQRRERRASSSTISTGVGSTPSPPHSLRSLDDMRHILAPEPAYGEEVAQLEMSMDDIWNFMGQINTEGPEEFLKTNHLKIIVDSSDFGDWEDDSWCLFLATFKPISQKITHLSIHIRGNILFTRYNYVKPEITIQEEVLAVKGKGKGLDRDLGPYNAAPVSNHNKADLSQQPKFTRSSMNSTANADWLPSSLNTAAVESTNKRSSYIAKKVPSHLINLHIYEKAIVPALVDLFKNRTSPLPFITIQGPIELSLRRHIISSINPSFMSSIILHAEAGYSITDSAQVSQVEAWEASSPELVFLKKGIQDPDDFGQWNKESMESVNMHALGEWIVPSGKGARGVWGWRVGGPRVKVWKGPAGGWNGRDGI</sequence>
<evidence type="ECO:0000313" key="2">
    <source>
        <dbReference type="EMBL" id="KAK6006701.1"/>
    </source>
</evidence>
<feature type="compositionally biased region" description="Low complexity" evidence="1">
    <location>
        <begin position="18"/>
        <end position="29"/>
    </location>
</feature>
<protein>
    <submittedName>
        <fullName evidence="2">Uncharacterized protein</fullName>
    </submittedName>
</protein>
<organism evidence="2 3">
    <name type="scientific">Aureobasidium pullulans</name>
    <name type="common">Black yeast</name>
    <name type="synonym">Pullularia pullulans</name>
    <dbReference type="NCBI Taxonomy" id="5580"/>
    <lineage>
        <taxon>Eukaryota</taxon>
        <taxon>Fungi</taxon>
        <taxon>Dikarya</taxon>
        <taxon>Ascomycota</taxon>
        <taxon>Pezizomycotina</taxon>
        <taxon>Dothideomycetes</taxon>
        <taxon>Dothideomycetidae</taxon>
        <taxon>Dothideales</taxon>
        <taxon>Saccotheciaceae</taxon>
        <taxon>Aureobasidium</taxon>
    </lineage>
</organism>
<comment type="caution">
    <text evidence="2">The sequence shown here is derived from an EMBL/GenBank/DDBJ whole genome shotgun (WGS) entry which is preliminary data.</text>
</comment>